<dbReference type="EMBL" id="VSSQ01101884">
    <property type="protein sequence ID" value="MPN43468.1"/>
    <property type="molecule type" value="Genomic_DNA"/>
</dbReference>
<organism evidence="1">
    <name type="scientific">bioreactor metagenome</name>
    <dbReference type="NCBI Taxonomy" id="1076179"/>
    <lineage>
        <taxon>unclassified sequences</taxon>
        <taxon>metagenomes</taxon>
        <taxon>ecological metagenomes</taxon>
    </lineage>
</organism>
<accession>A0A645HWS4</accession>
<reference evidence="1" key="1">
    <citation type="submission" date="2019-08" db="EMBL/GenBank/DDBJ databases">
        <authorList>
            <person name="Kucharzyk K."/>
            <person name="Murdoch R.W."/>
            <person name="Higgins S."/>
            <person name="Loffler F."/>
        </authorList>
    </citation>
    <scope>NUCLEOTIDE SEQUENCE</scope>
</reference>
<comment type="caution">
    <text evidence="1">The sequence shown here is derived from an EMBL/GenBank/DDBJ whole genome shotgun (WGS) entry which is preliminary data.</text>
</comment>
<dbReference type="AlphaFoldDB" id="A0A645HWS4"/>
<sequence>MNAVPVEVLDHRGTQRLLKFLVDVPVGVKQRFRQIRQGDFLGIVGGDIIENLPHHRVIRRRCVKAVEQRQVFQLYPAGVLLAQNANILAFQHRAVQRFAQLLRVQRL</sequence>
<proteinExistence type="predicted"/>
<evidence type="ECO:0000313" key="1">
    <source>
        <dbReference type="EMBL" id="MPN43468.1"/>
    </source>
</evidence>
<gene>
    <name evidence="1" type="ORF">SDC9_191028</name>
</gene>
<name>A0A645HWS4_9ZZZZ</name>
<protein>
    <submittedName>
        <fullName evidence="1">Uncharacterized protein</fullName>
    </submittedName>
</protein>